<proteinExistence type="predicted"/>
<feature type="region of interest" description="Disordered" evidence="1">
    <location>
        <begin position="62"/>
        <end position="90"/>
    </location>
</feature>
<feature type="region of interest" description="Disordered" evidence="1">
    <location>
        <begin position="205"/>
        <end position="230"/>
    </location>
</feature>
<gene>
    <name evidence="2" type="ORF">QTG54_012868</name>
</gene>
<feature type="compositionally biased region" description="Low complexity" evidence="1">
    <location>
        <begin position="205"/>
        <end position="218"/>
    </location>
</feature>
<name>A0AAD8XYW9_9STRA</name>
<comment type="caution">
    <text evidence="2">The sequence shown here is derived from an EMBL/GenBank/DDBJ whole genome shotgun (WGS) entry which is preliminary data.</text>
</comment>
<dbReference type="EMBL" id="JATAAI010000029">
    <property type="protein sequence ID" value="KAK1736268.1"/>
    <property type="molecule type" value="Genomic_DNA"/>
</dbReference>
<dbReference type="Proteomes" id="UP001224775">
    <property type="component" value="Unassembled WGS sequence"/>
</dbReference>
<dbReference type="AlphaFoldDB" id="A0AAD8XYW9"/>
<keyword evidence="3" id="KW-1185">Reference proteome</keyword>
<feature type="compositionally biased region" description="Low complexity" evidence="1">
    <location>
        <begin position="77"/>
        <end position="88"/>
    </location>
</feature>
<organism evidence="2 3">
    <name type="scientific">Skeletonema marinoi</name>
    <dbReference type="NCBI Taxonomy" id="267567"/>
    <lineage>
        <taxon>Eukaryota</taxon>
        <taxon>Sar</taxon>
        <taxon>Stramenopiles</taxon>
        <taxon>Ochrophyta</taxon>
        <taxon>Bacillariophyta</taxon>
        <taxon>Coscinodiscophyceae</taxon>
        <taxon>Thalassiosirophycidae</taxon>
        <taxon>Thalassiosirales</taxon>
        <taxon>Skeletonemataceae</taxon>
        <taxon>Skeletonema</taxon>
        <taxon>Skeletonema marinoi-dohrnii complex</taxon>
    </lineage>
</organism>
<protein>
    <submittedName>
        <fullName evidence="2">Uncharacterized protein</fullName>
    </submittedName>
</protein>
<feature type="compositionally biased region" description="Low complexity" evidence="1">
    <location>
        <begin position="1"/>
        <end position="19"/>
    </location>
</feature>
<reference evidence="2" key="1">
    <citation type="submission" date="2023-06" db="EMBL/GenBank/DDBJ databases">
        <title>Survivors Of The Sea: Transcriptome response of Skeletonema marinoi to long-term dormancy.</title>
        <authorList>
            <person name="Pinder M.I.M."/>
            <person name="Kourtchenko O."/>
            <person name="Robertson E.K."/>
            <person name="Larsson T."/>
            <person name="Maumus F."/>
            <person name="Osuna-Cruz C.M."/>
            <person name="Vancaester E."/>
            <person name="Stenow R."/>
            <person name="Vandepoele K."/>
            <person name="Ploug H."/>
            <person name="Bruchert V."/>
            <person name="Godhe A."/>
            <person name="Topel M."/>
        </authorList>
    </citation>
    <scope>NUCLEOTIDE SEQUENCE</scope>
    <source>
        <strain evidence="2">R05AC</strain>
    </source>
</reference>
<evidence type="ECO:0000313" key="2">
    <source>
        <dbReference type="EMBL" id="KAK1736268.1"/>
    </source>
</evidence>
<sequence length="364" mass="40407">MRSRSISPSTSIRSRYSENSDSDDSDDTSRYAGLTAQELNAIWERRNLAYFDRRQRLLAEERQQQGLSGCEDDSVAHHSSSSDSSASVQEQLGVPLEFSAPSVQQRGQQRQQLTRPAGFVCAADDPQWRDFTSRNIFGEYDPERASREPAYHNAWISCERLVNMHRSGAAAAGNFIPTNPRLAALLEHRRLEVARERYEEETAMQRQQQFSQGGPAQQHNMMVDGSASSQETTAFDAAAVPAAVQQAAEHQRLNQAHRLQPHSAAHAHYGSNSPKSSSSDSSVGDKSVPTAKTSYYLALPYPTQQLTKYVLCDECNCALYTSPLAKRFFCQTCGSVSSVPVQGANASFEEKMQDAEDQDCQMSY</sequence>
<accession>A0AAD8XYW9</accession>
<evidence type="ECO:0000313" key="3">
    <source>
        <dbReference type="Proteomes" id="UP001224775"/>
    </source>
</evidence>
<evidence type="ECO:0000256" key="1">
    <source>
        <dbReference type="SAM" id="MobiDB-lite"/>
    </source>
</evidence>
<feature type="region of interest" description="Disordered" evidence="1">
    <location>
        <begin position="257"/>
        <end position="286"/>
    </location>
</feature>
<feature type="region of interest" description="Disordered" evidence="1">
    <location>
        <begin position="1"/>
        <end position="31"/>
    </location>
</feature>
<feature type="compositionally biased region" description="Low complexity" evidence="1">
    <location>
        <begin position="270"/>
        <end position="286"/>
    </location>
</feature>